<dbReference type="AlphaFoldDB" id="A0AAV8XLT6"/>
<feature type="non-terminal residue" evidence="1">
    <location>
        <position position="98"/>
    </location>
</feature>
<comment type="caution">
    <text evidence="1">The sequence shown here is derived from an EMBL/GenBank/DDBJ whole genome shotgun (WGS) entry which is preliminary data.</text>
</comment>
<evidence type="ECO:0000313" key="1">
    <source>
        <dbReference type="EMBL" id="KAJ8938986.1"/>
    </source>
</evidence>
<sequence>MWFMHDGAPHFAFPVRQYLHKHFPHRWIGGGSKYVWPPRSLDLKPSRFLCMELRQKIQEEANTFKIRGKFCCNIQRHLRRCVLKCIEVKNKVDKFPTD</sequence>
<evidence type="ECO:0000313" key="2">
    <source>
        <dbReference type="Proteomes" id="UP001162162"/>
    </source>
</evidence>
<accession>A0AAV8XLT6</accession>
<dbReference type="Proteomes" id="UP001162162">
    <property type="component" value="Unassembled WGS sequence"/>
</dbReference>
<proteinExistence type="predicted"/>
<dbReference type="EMBL" id="JAPWTK010000515">
    <property type="protein sequence ID" value="KAJ8938986.1"/>
    <property type="molecule type" value="Genomic_DNA"/>
</dbReference>
<reference evidence="1" key="1">
    <citation type="journal article" date="2023" name="Insect Mol. Biol.">
        <title>Genome sequencing provides insights into the evolution of gene families encoding plant cell wall-degrading enzymes in longhorned beetles.</title>
        <authorList>
            <person name="Shin N.R."/>
            <person name="Okamura Y."/>
            <person name="Kirsch R."/>
            <person name="Pauchet Y."/>
        </authorList>
    </citation>
    <scope>NUCLEOTIDE SEQUENCE</scope>
    <source>
        <strain evidence="1">AMC_N1</strain>
    </source>
</reference>
<organism evidence="1 2">
    <name type="scientific">Aromia moschata</name>
    <dbReference type="NCBI Taxonomy" id="1265417"/>
    <lineage>
        <taxon>Eukaryota</taxon>
        <taxon>Metazoa</taxon>
        <taxon>Ecdysozoa</taxon>
        <taxon>Arthropoda</taxon>
        <taxon>Hexapoda</taxon>
        <taxon>Insecta</taxon>
        <taxon>Pterygota</taxon>
        <taxon>Neoptera</taxon>
        <taxon>Endopterygota</taxon>
        <taxon>Coleoptera</taxon>
        <taxon>Polyphaga</taxon>
        <taxon>Cucujiformia</taxon>
        <taxon>Chrysomeloidea</taxon>
        <taxon>Cerambycidae</taxon>
        <taxon>Cerambycinae</taxon>
        <taxon>Callichromatini</taxon>
        <taxon>Aromia</taxon>
    </lineage>
</organism>
<protein>
    <submittedName>
        <fullName evidence="1">Uncharacterized protein</fullName>
    </submittedName>
</protein>
<dbReference type="GO" id="GO:0003676">
    <property type="term" value="F:nucleic acid binding"/>
    <property type="evidence" value="ECO:0007669"/>
    <property type="project" value="InterPro"/>
</dbReference>
<keyword evidence="2" id="KW-1185">Reference proteome</keyword>
<dbReference type="InterPro" id="IPR036397">
    <property type="entry name" value="RNaseH_sf"/>
</dbReference>
<name>A0AAV8XLT6_9CUCU</name>
<gene>
    <name evidence="1" type="ORF">NQ318_003679</name>
</gene>
<dbReference type="Gene3D" id="3.30.420.10">
    <property type="entry name" value="Ribonuclease H-like superfamily/Ribonuclease H"/>
    <property type="match status" value="1"/>
</dbReference>